<feature type="region of interest" description="Disordered" evidence="1">
    <location>
        <begin position="136"/>
        <end position="179"/>
    </location>
</feature>
<accession>A0A1B1DT69</accession>
<dbReference type="Proteomes" id="UP000092716">
    <property type="component" value="Chromosome 1"/>
</dbReference>
<feature type="compositionally biased region" description="Basic and acidic residues" evidence="1">
    <location>
        <begin position="1449"/>
        <end position="1478"/>
    </location>
</feature>
<keyword evidence="4" id="KW-1185">Reference proteome</keyword>
<feature type="compositionally biased region" description="Basic residues" evidence="1">
    <location>
        <begin position="1556"/>
        <end position="1571"/>
    </location>
</feature>
<dbReference type="VEuPathDB" id="PlasmoDB:PCOAH_00000990"/>
<name>A0A1B1DT69_9APIC</name>
<dbReference type="PANTHER" id="PTHR36513">
    <property type="entry name" value="ABC TRANSMEMBRANE TYPE-1 DOMAIN-CONTAINING PROTEIN"/>
    <property type="match status" value="1"/>
</dbReference>
<protein>
    <submittedName>
        <fullName evidence="3">Uncharacterized protein</fullName>
    </submittedName>
</protein>
<dbReference type="KEGG" id="pcot:PCOAH_00000990"/>
<keyword evidence="2" id="KW-0812">Transmembrane</keyword>
<gene>
    <name evidence="3" type="ORF">PCOAH_00000990</name>
</gene>
<dbReference type="InterPro" id="IPR029058">
    <property type="entry name" value="AB_hydrolase_fold"/>
</dbReference>
<feature type="compositionally biased region" description="Low complexity" evidence="1">
    <location>
        <begin position="248"/>
        <end position="263"/>
    </location>
</feature>
<feature type="compositionally biased region" description="Basic residues" evidence="1">
    <location>
        <begin position="1407"/>
        <end position="1416"/>
    </location>
</feature>
<feature type="compositionally biased region" description="Basic and acidic residues" evidence="1">
    <location>
        <begin position="1148"/>
        <end position="1161"/>
    </location>
</feature>
<keyword evidence="2" id="KW-0472">Membrane</keyword>
<feature type="transmembrane region" description="Helical" evidence="2">
    <location>
        <begin position="765"/>
        <end position="783"/>
    </location>
</feature>
<keyword evidence="2" id="KW-1133">Transmembrane helix</keyword>
<feature type="region of interest" description="Disordered" evidence="1">
    <location>
        <begin position="396"/>
        <end position="440"/>
    </location>
</feature>
<feature type="transmembrane region" description="Helical" evidence="2">
    <location>
        <begin position="734"/>
        <end position="753"/>
    </location>
</feature>
<feature type="compositionally biased region" description="Basic and acidic residues" evidence="1">
    <location>
        <begin position="1417"/>
        <end position="1442"/>
    </location>
</feature>
<dbReference type="GeneID" id="30906818"/>
<feature type="region of interest" description="Disordered" evidence="1">
    <location>
        <begin position="526"/>
        <end position="553"/>
    </location>
</feature>
<dbReference type="SUPFAM" id="SSF53474">
    <property type="entry name" value="alpha/beta-Hydrolases"/>
    <property type="match status" value="1"/>
</dbReference>
<feature type="region of interest" description="Disordered" evidence="1">
    <location>
        <begin position="1314"/>
        <end position="1529"/>
    </location>
</feature>
<evidence type="ECO:0000313" key="3">
    <source>
        <dbReference type="EMBL" id="ANQ05785.1"/>
    </source>
</evidence>
<feature type="region of interest" description="Disordered" evidence="1">
    <location>
        <begin position="1261"/>
        <end position="1297"/>
    </location>
</feature>
<dbReference type="RefSeq" id="XP_019912480.1">
    <property type="nucleotide sequence ID" value="XM_020056916.1"/>
</dbReference>
<dbReference type="EMBL" id="CP016239">
    <property type="protein sequence ID" value="ANQ05785.1"/>
    <property type="molecule type" value="Genomic_DNA"/>
</dbReference>
<feature type="compositionally biased region" description="Basic and acidic residues" evidence="1">
    <location>
        <begin position="1598"/>
        <end position="1613"/>
    </location>
</feature>
<organism evidence="3 4">
    <name type="scientific">Plasmodium coatneyi</name>
    <dbReference type="NCBI Taxonomy" id="208452"/>
    <lineage>
        <taxon>Eukaryota</taxon>
        <taxon>Sar</taxon>
        <taxon>Alveolata</taxon>
        <taxon>Apicomplexa</taxon>
        <taxon>Aconoidasida</taxon>
        <taxon>Haemosporida</taxon>
        <taxon>Plasmodiidae</taxon>
        <taxon>Plasmodium</taxon>
    </lineage>
</organism>
<feature type="compositionally biased region" description="Basic and acidic residues" evidence="1">
    <location>
        <begin position="398"/>
        <end position="408"/>
    </location>
</feature>
<feature type="compositionally biased region" description="Basic and acidic residues" evidence="1">
    <location>
        <begin position="1573"/>
        <end position="1582"/>
    </location>
</feature>
<sequence>MTKLCFVRSDFAIPLFYSSFRSSYRLLQRCYEHNRTKHKTPNDRGTQIMGKHRNPIKVKRRSGRRVPKNSILTKEQRVAHILLREGINYVENGNVGTIKNDEYVRTLLFDYSKQDTWEDDEERHLNLVRLPRRSNGKERRHTNGESTCWRDVPSKGEEGNTTNMCTVPPHKRNNGSQREGKMSGIVITPFVRTHDGVICKRGFIDKRTIGKIKMVNKKTPYGYHHRGKLPLKVDKRRICLMNPGGVVNSSSKNRSSRNLSNENTDGPIMETTTHSQWGEFIQLGRQTEDLNPCKRRTHFSPFQKRTIVTHKKEPLPIVEMKNEFVKIHFNKLNSISVASEDLCTPLGVDSLLSANTRKSFSPAHNVSTPFYGSSCLSCVELDRQRNCAECQPSVCPSKENKMEDVPSKEKRRKKLSRESHRNRAHQGDSPPRVNATPPKDGMCHSVNGLFCKSRNRDLFNERNNEIMVNEQGVNNQQRRAEFRREHVATTGLNMDVSFDSDLQGVQISVPDLQSHAFQAGTVVSKRNSGGKRQVRQFHGGGRGQTDLPNQDRSTPIVDKMKVNLNELSNMDKRRDMENAYVKYIYKRDESEEVPAEKRSRCVTFGREENDPLNNADVPLKRKNTRRTYKDQLRSVMNLRHANFDGNVHGFGETLKFMKYRELLRKYMGTFYNYSSVKCATYIILYALVVKIITQVSQNLTTSSGTVPSEKSNNINVVWYNDSNLFLNVHDMDGIIQSVCYVSLLVCIVLLLKLGIPSNYLLVGRLTILFMFLFFAQIPIMIYANFMALKKEEGIAKAQAKAFDKKDYFNLHMQRVYDVFYIDTLNLLVYTILLCLVSLYATYHKLIYPHLLKFYLDTIFLSSYTIVKKEVIQFRVPNNIDAYYLNQMNSYMFNSLYKKQDDLTKDNLESNTRSAIGYNIVIRKERCSLFRHLFRRDNSDSSHDGGGHTNGRSVPSGISAQSGRTVRRTCGWRASAAQPSTQTKWNMNFYIIFYIGELDDQGRPHGFGYWRGINLEGEVLIGYWFHGIPVGPFKCRDFKTGSGFMCIKIGYGRTNCEPNDLDIGLADTECCVSGAFYRTFPRVVFYDLNLTTPNRRSKKNEEGKHGIMEKRECCEYLHISRASNDILRVDYAKLLQDSEDDPEGGADPVRPDGEQRINHPNDVDENNSEILRRRNRTMGRIERKVTKGKSFVSTSSKEDHRKGSNSRSTMTYDEVPPSIVNSEPFLKGELLNYDEICNLSYDFNDLTLDNETHSAINKKMETSNELAEEEEHHQQGKWGVRQSSIDDPSAFPERSFPPDSPLLLPSSFSSSLFFPSSPSLRQPSSSSSSFSSSTSSSPSFSTPPGPFDEREMPTLLDEGDTHLTDVDQGWRAEMGATKLGKGRHPEHRAGRSVKYATHLSDHEDVHKKEKHKRRKKIMPSEKMEKGRGSKGKDCHASEEEQLSRRRNNHPRNDSSPDCELGKGDQVHARPRRKCQDMRMKHGLARQGGDNDKTDDGYDKRDHTDYDAVHGDDIPTRGHPRHQSNVAPTARIKRKSLTEHELAIPPEKPSLEFQVGVKKTHRGSQKREHKTVRMHMGDVKKRSEVGNSAESPVEAGSPDATKEGDATNEETDAKRKIQRRIGYSMTNTLLHIRKFKHLKIRKKKKKNIQTKEKTKTYVKKRNSGGRKTFLPRALSGTLPKLKIKKKKKNIFFSDTITNAYKTKCMNIILQNLCPHMPNFGILYNTDLHISIDAERGLYITGYINKKNCNFIHDRTRKNEFEDSEVKIKIIKRRKNTLNYKKGTNRRLYSWIDNIKELSLDGWVKCELAGCLEAVIFIHGYNTSHLEALQILGQMASFGNFPNYIKLFLFNWPSGKNFLEFFIAKDNSKNKEGHHAFKCFLDTLRSNGIRHVHIITHSMGTRMFLLAFHDIVKSDLFSTIDEKEMGTNNLNKMKLITLTMMNPEYYLSDFVNKEYVFLRSFCTVISIYCDSNDKALKWAEIFSGTKSLGKNVFDLNICKENYYKKSNGMDNYVFDSNKLDYFSIPVGNKTNESDDSLQGPKLVSSFFDCENFDVSNEQMRNKGMMTTFVQKLKKVFHFCKKRDNTNSNDFNEQTSMEHDQGKTNNDAAHQKFVHQPPMFRNTLLVFTGIEPIYSCRDNRDWLDVDVIDTTWLGSNVHTLRHSYWSLNREIIEDIRELIVTRKRARQRTSRLDRREGNVWVYRVAPSHLKSIFDSDI</sequence>
<feature type="compositionally biased region" description="Polar residues" evidence="1">
    <location>
        <begin position="949"/>
        <end position="962"/>
    </location>
</feature>
<feature type="region of interest" description="Disordered" evidence="1">
    <location>
        <begin position="1553"/>
        <end position="1614"/>
    </location>
</feature>
<evidence type="ECO:0000313" key="4">
    <source>
        <dbReference type="Proteomes" id="UP000092716"/>
    </source>
</evidence>
<reference evidence="4" key="1">
    <citation type="submission" date="2016-06" db="EMBL/GenBank/DDBJ databases">
        <title>First high quality genome sequence of Plasmodium coatneyi using continuous long reads from single molecule, real-time sequencing.</title>
        <authorList>
            <person name="Chien J.-T."/>
            <person name="Pakala S.B."/>
            <person name="Geraldo J.A."/>
            <person name="Lapp S.A."/>
            <person name="Barnwell J.W."/>
            <person name="Kissinger J.C."/>
            <person name="Galinski M.R."/>
            <person name="Humphrey J.C."/>
        </authorList>
    </citation>
    <scope>NUCLEOTIDE SEQUENCE [LARGE SCALE GENOMIC DNA]</scope>
    <source>
        <strain evidence="4">Hackeri</strain>
    </source>
</reference>
<feature type="compositionally biased region" description="Basic and acidic residues" evidence="1">
    <location>
        <begin position="1358"/>
        <end position="1369"/>
    </location>
</feature>
<dbReference type="OrthoDB" id="10251508at2759"/>
<feature type="compositionally biased region" description="Basic and acidic residues" evidence="1">
    <location>
        <begin position="1487"/>
        <end position="1514"/>
    </location>
</feature>
<dbReference type="PANTHER" id="PTHR36513:SF1">
    <property type="entry name" value="TRANSMEMBRANE PROTEIN"/>
    <property type="match status" value="1"/>
</dbReference>
<feature type="region of interest" description="Disordered" evidence="1">
    <location>
        <begin position="938"/>
        <end position="962"/>
    </location>
</feature>
<feature type="transmembrane region" description="Helical" evidence="2">
    <location>
        <begin position="670"/>
        <end position="692"/>
    </location>
</feature>
<proteinExistence type="predicted"/>
<dbReference type="Pfam" id="PF05990">
    <property type="entry name" value="DUF900"/>
    <property type="match status" value="1"/>
</dbReference>
<dbReference type="InterPro" id="IPR010297">
    <property type="entry name" value="DUF900_hydrolase"/>
</dbReference>
<feature type="transmembrane region" description="Helical" evidence="2">
    <location>
        <begin position="818"/>
        <end position="842"/>
    </location>
</feature>
<feature type="compositionally biased region" description="Low complexity" evidence="1">
    <location>
        <begin position="1314"/>
        <end position="1339"/>
    </location>
</feature>
<feature type="region of interest" description="Disordered" evidence="1">
    <location>
        <begin position="1136"/>
        <end position="1214"/>
    </location>
</feature>
<feature type="region of interest" description="Disordered" evidence="1">
    <location>
        <begin position="242"/>
        <end position="268"/>
    </location>
</feature>
<evidence type="ECO:0000256" key="1">
    <source>
        <dbReference type="SAM" id="MobiDB-lite"/>
    </source>
</evidence>
<evidence type="ECO:0000256" key="2">
    <source>
        <dbReference type="SAM" id="Phobius"/>
    </source>
</evidence>